<dbReference type="Pfam" id="PF21157">
    <property type="entry name" value="DksA_N"/>
    <property type="match status" value="1"/>
</dbReference>
<dbReference type="GO" id="GO:0008270">
    <property type="term" value="F:zinc ion binding"/>
    <property type="evidence" value="ECO:0007669"/>
    <property type="project" value="UniProtKB-KW"/>
</dbReference>
<reference evidence="7 8" key="1">
    <citation type="submission" date="2016-12" db="EMBL/GenBank/DDBJ databases">
        <title>Diversity of luminous bacteria.</title>
        <authorList>
            <person name="Yoshizawa S."/>
            <person name="Kogure K."/>
        </authorList>
    </citation>
    <scope>NUCLEOTIDE SEQUENCE [LARGE SCALE GENOMIC DNA]</scope>
    <source>
        <strain evidence="7 8">LC1-200</strain>
    </source>
</reference>
<evidence type="ECO:0000313" key="7">
    <source>
        <dbReference type="EMBL" id="PQJ66699.1"/>
    </source>
</evidence>
<accession>A0A2S7VX64</accession>
<evidence type="ECO:0000256" key="2">
    <source>
        <dbReference type="ARBA" id="ARBA00022771"/>
    </source>
</evidence>
<comment type="caution">
    <text evidence="7">The sequence shown here is derived from an EMBL/GenBank/DDBJ whole genome shotgun (WGS) entry which is preliminary data.</text>
</comment>
<dbReference type="Pfam" id="PF01258">
    <property type="entry name" value="zf-dskA_traR"/>
    <property type="match status" value="1"/>
</dbReference>
<dbReference type="OrthoDB" id="9803742at2"/>
<protein>
    <submittedName>
        <fullName evidence="7">Molecular chaperone DnaK</fullName>
    </submittedName>
</protein>
<sequence length="144" mass="16620">MNNTEIRMLTEEQILQEPEDNYMDDSQLAFFKQRLIDLYESTSHHIQSAREEMGHTADASDLSDVSDRATLEEQSGIALRIVEREQKLLPKIKLALERIRLGNYGYCLESGEPIGIPRLLIRPTAEYSADVKSLMEMKEIQYKD</sequence>
<dbReference type="PANTHER" id="PTHR33823:SF2">
    <property type="entry name" value="RNA POLYMERASE-BINDING TRANSCRIPTION FACTOR DKSA"/>
    <property type="match status" value="1"/>
</dbReference>
<keyword evidence="2" id="KW-0863">Zinc-finger</keyword>
<dbReference type="AlphaFoldDB" id="A0A2S7VX64"/>
<name>A0A2S7VX64_PHOAN</name>
<evidence type="ECO:0000256" key="4">
    <source>
        <dbReference type="PROSITE-ProRule" id="PRU00510"/>
    </source>
</evidence>
<dbReference type="RefSeq" id="WP_105060033.1">
    <property type="nucleotide sequence ID" value="NZ_MSCJ01000001.1"/>
</dbReference>
<evidence type="ECO:0000259" key="5">
    <source>
        <dbReference type="Pfam" id="PF01258"/>
    </source>
</evidence>
<evidence type="ECO:0000259" key="6">
    <source>
        <dbReference type="Pfam" id="PF21157"/>
    </source>
</evidence>
<feature type="domain" description="DnaK suppressor protein DksA N-terminal" evidence="6">
    <location>
        <begin position="27"/>
        <end position="99"/>
    </location>
</feature>
<dbReference type="SUPFAM" id="SSF109635">
    <property type="entry name" value="DnaK suppressor protein DksA, alpha-hairpin domain"/>
    <property type="match status" value="1"/>
</dbReference>
<dbReference type="PANTHER" id="PTHR33823">
    <property type="entry name" value="RNA POLYMERASE-BINDING TRANSCRIPTION FACTOR DKSA-RELATED"/>
    <property type="match status" value="1"/>
</dbReference>
<keyword evidence="1" id="KW-0479">Metal-binding</keyword>
<dbReference type="InterPro" id="IPR048489">
    <property type="entry name" value="DksA_N"/>
</dbReference>
<organism evidence="7 8">
    <name type="scientific">Photobacterium angustum</name>
    <dbReference type="NCBI Taxonomy" id="661"/>
    <lineage>
        <taxon>Bacteria</taxon>
        <taxon>Pseudomonadati</taxon>
        <taxon>Pseudomonadota</taxon>
        <taxon>Gammaproteobacteria</taxon>
        <taxon>Vibrionales</taxon>
        <taxon>Vibrionaceae</taxon>
        <taxon>Photobacterium</taxon>
    </lineage>
</organism>
<evidence type="ECO:0000313" key="8">
    <source>
        <dbReference type="Proteomes" id="UP000238730"/>
    </source>
</evidence>
<feature type="domain" description="Zinc finger DksA/TraR C4-type" evidence="5">
    <location>
        <begin position="102"/>
        <end position="130"/>
    </location>
</feature>
<keyword evidence="3" id="KW-0862">Zinc</keyword>
<proteinExistence type="predicted"/>
<evidence type="ECO:0000256" key="3">
    <source>
        <dbReference type="ARBA" id="ARBA00022833"/>
    </source>
</evidence>
<gene>
    <name evidence="7" type="ORF">BTO08_04345</name>
</gene>
<dbReference type="SUPFAM" id="SSF57716">
    <property type="entry name" value="Glucocorticoid receptor-like (DNA-binding domain)"/>
    <property type="match status" value="1"/>
</dbReference>
<dbReference type="EMBL" id="MSCJ01000001">
    <property type="protein sequence ID" value="PQJ66699.1"/>
    <property type="molecule type" value="Genomic_DNA"/>
</dbReference>
<dbReference type="PROSITE" id="PS51128">
    <property type="entry name" value="ZF_DKSA_2"/>
    <property type="match status" value="1"/>
</dbReference>
<dbReference type="Proteomes" id="UP000238730">
    <property type="component" value="Unassembled WGS sequence"/>
</dbReference>
<evidence type="ECO:0000256" key="1">
    <source>
        <dbReference type="ARBA" id="ARBA00022723"/>
    </source>
</evidence>
<dbReference type="InterPro" id="IPR037187">
    <property type="entry name" value="DnaK_N"/>
</dbReference>
<dbReference type="InterPro" id="IPR000962">
    <property type="entry name" value="Znf_DskA_TraR"/>
</dbReference>
<dbReference type="Gene3D" id="1.20.120.910">
    <property type="entry name" value="DksA, coiled-coil domain"/>
    <property type="match status" value="1"/>
</dbReference>
<feature type="zinc finger region" description="dksA C4-type" evidence="4">
    <location>
        <begin position="107"/>
        <end position="131"/>
    </location>
</feature>